<reference evidence="1 2" key="1">
    <citation type="submission" date="2016-06" db="EMBL/GenBank/DDBJ databases">
        <title>Comparative genomics of the ectomycorrhizal sister species Rhizopogon vinicolor and Rhizopogon vesiculosus (Basidiomycota: Boletales) reveals a divergence of the mating type B locus.</title>
        <authorList>
            <consortium name="DOE Joint Genome Institute"/>
            <person name="Mujic A.B."/>
            <person name="Kuo A."/>
            <person name="Tritt A."/>
            <person name="Lipzen A."/>
            <person name="Chen C."/>
            <person name="Johnson J."/>
            <person name="Sharma A."/>
            <person name="Barry K."/>
            <person name="Grigoriev I.V."/>
            <person name="Spatafora J.W."/>
        </authorList>
    </citation>
    <scope>NUCLEOTIDE SEQUENCE [LARGE SCALE GENOMIC DNA]</scope>
    <source>
        <strain evidence="1 2">AM-OR11-026</strain>
    </source>
</reference>
<accession>A0A1B7MYQ7</accession>
<dbReference type="AlphaFoldDB" id="A0A1B7MYQ7"/>
<gene>
    <name evidence="1" type="ORF">K503DRAFT_857172</name>
</gene>
<organism evidence="1 2">
    <name type="scientific">Rhizopogon vinicolor AM-OR11-026</name>
    <dbReference type="NCBI Taxonomy" id="1314800"/>
    <lineage>
        <taxon>Eukaryota</taxon>
        <taxon>Fungi</taxon>
        <taxon>Dikarya</taxon>
        <taxon>Basidiomycota</taxon>
        <taxon>Agaricomycotina</taxon>
        <taxon>Agaricomycetes</taxon>
        <taxon>Agaricomycetidae</taxon>
        <taxon>Boletales</taxon>
        <taxon>Suillineae</taxon>
        <taxon>Rhizopogonaceae</taxon>
        <taxon>Rhizopogon</taxon>
    </lineage>
</organism>
<dbReference type="InParanoid" id="A0A1B7MYQ7"/>
<keyword evidence="2" id="KW-1185">Reference proteome</keyword>
<evidence type="ECO:0000313" key="2">
    <source>
        <dbReference type="Proteomes" id="UP000092154"/>
    </source>
</evidence>
<evidence type="ECO:0000313" key="1">
    <source>
        <dbReference type="EMBL" id="OAX37748.1"/>
    </source>
</evidence>
<proteinExistence type="predicted"/>
<protein>
    <submittedName>
        <fullName evidence="1">Uncharacterized protein</fullName>
    </submittedName>
</protein>
<dbReference type="EMBL" id="KV448334">
    <property type="protein sequence ID" value="OAX37748.1"/>
    <property type="molecule type" value="Genomic_DNA"/>
</dbReference>
<sequence length="152" mass="16894">MDIVCCLALGDKLKRRSGITKNASKTVWGLRAPILGSVSTGFQVQTSRVYEQSWTSLGQWILLGFWKNEGHIMDEATQGSRYDPKVSTVFASVESMVWMEVEYGSQEEQGPWIHGIDTLKASQGRWALAHYELLGTVLLSKKNDLLSASEGL</sequence>
<name>A0A1B7MYQ7_9AGAM</name>
<dbReference type="Proteomes" id="UP000092154">
    <property type="component" value="Unassembled WGS sequence"/>
</dbReference>